<proteinExistence type="predicted"/>
<evidence type="ECO:0000256" key="1">
    <source>
        <dbReference type="SAM" id="SignalP"/>
    </source>
</evidence>
<accession>A0A367GT41</accession>
<sequence>MKKYLLILLMLTGGYVHGQSVTFNDLTNLAHLSNQEAYNYLTQARSFKRDYNMKNTSGMQMEGYKRTTPDFKWETVMVGDGTKLDNGALLRNVYYTSNNKQHILGLVTQAGKAGLKLSFKGLDADKNIFIFDSDLYNVSINLNIYNGAGSVTIKQKEVAGIEY</sequence>
<evidence type="ECO:0000313" key="2">
    <source>
        <dbReference type="EMBL" id="RCH56584.1"/>
    </source>
</evidence>
<protein>
    <recommendedName>
        <fullName evidence="4">DUF4251 domain-containing protein</fullName>
    </recommendedName>
</protein>
<dbReference type="AlphaFoldDB" id="A0A367GT41"/>
<reference evidence="2 3" key="1">
    <citation type="submission" date="2018-05" db="EMBL/GenBank/DDBJ databases">
        <title>Mucilaginibacter hurinus sp. nov., isolated from briquette warehouse soil.</title>
        <authorList>
            <person name="Choi L."/>
        </authorList>
    </citation>
    <scope>NUCLEOTIDE SEQUENCE [LARGE SCALE GENOMIC DNA]</scope>
    <source>
        <strain evidence="2 3">ZR32</strain>
    </source>
</reference>
<dbReference type="Proteomes" id="UP000253209">
    <property type="component" value="Unassembled WGS sequence"/>
</dbReference>
<gene>
    <name evidence="2" type="ORF">DJ568_01620</name>
</gene>
<feature type="signal peptide" evidence="1">
    <location>
        <begin position="1"/>
        <end position="18"/>
    </location>
</feature>
<evidence type="ECO:0000313" key="3">
    <source>
        <dbReference type="Proteomes" id="UP000253209"/>
    </source>
</evidence>
<keyword evidence="1" id="KW-0732">Signal</keyword>
<feature type="chain" id="PRO_5016769370" description="DUF4251 domain-containing protein" evidence="1">
    <location>
        <begin position="19"/>
        <end position="163"/>
    </location>
</feature>
<evidence type="ECO:0008006" key="4">
    <source>
        <dbReference type="Google" id="ProtNLM"/>
    </source>
</evidence>
<organism evidence="2 3">
    <name type="scientific">Mucilaginibacter hurinus</name>
    <dbReference type="NCBI Taxonomy" id="2201324"/>
    <lineage>
        <taxon>Bacteria</taxon>
        <taxon>Pseudomonadati</taxon>
        <taxon>Bacteroidota</taxon>
        <taxon>Sphingobacteriia</taxon>
        <taxon>Sphingobacteriales</taxon>
        <taxon>Sphingobacteriaceae</taxon>
        <taxon>Mucilaginibacter</taxon>
    </lineage>
</organism>
<comment type="caution">
    <text evidence="2">The sequence shown here is derived from an EMBL/GenBank/DDBJ whole genome shotgun (WGS) entry which is preliminary data.</text>
</comment>
<name>A0A367GT41_9SPHI</name>
<keyword evidence="3" id="KW-1185">Reference proteome</keyword>
<dbReference type="EMBL" id="QGDC01000001">
    <property type="protein sequence ID" value="RCH56584.1"/>
    <property type="molecule type" value="Genomic_DNA"/>
</dbReference>